<comment type="subunit">
    <text evidence="13">Heterotetramer of 2 PreA and 2 PreT subunits.</text>
</comment>
<dbReference type="Gene3D" id="3.30.70.20">
    <property type="match status" value="1"/>
</dbReference>
<keyword evidence="5" id="KW-0560">Oxidoreductase</keyword>
<dbReference type="InterPro" id="IPR036188">
    <property type="entry name" value="FAD/NAD-bd_sf"/>
</dbReference>
<dbReference type="PROSITE" id="PS00198">
    <property type="entry name" value="4FE4S_FER_1"/>
    <property type="match status" value="1"/>
</dbReference>
<comment type="cofactor">
    <cofactor evidence="1">
        <name>FMN</name>
        <dbReference type="ChEBI" id="CHEBI:58210"/>
    </cofactor>
</comment>
<dbReference type="Proteomes" id="UP001164794">
    <property type="component" value="Chromosome"/>
</dbReference>
<keyword evidence="2" id="KW-0285">Flavoprotein</keyword>
<dbReference type="PANTHER" id="PTHR43073:SF2">
    <property type="entry name" value="DIHYDROPYRIMIDINE DEHYDROGENASE [NADP(+)]"/>
    <property type="match status" value="1"/>
</dbReference>
<dbReference type="InterPro" id="IPR017896">
    <property type="entry name" value="4Fe4S_Fe-S-bd"/>
</dbReference>
<evidence type="ECO:0000256" key="14">
    <source>
        <dbReference type="ARBA" id="ARBA00049728"/>
    </source>
</evidence>
<keyword evidence="17" id="KW-1185">Reference proteome</keyword>
<evidence type="ECO:0000256" key="7">
    <source>
        <dbReference type="ARBA" id="ARBA00023014"/>
    </source>
</evidence>
<dbReference type="InterPro" id="IPR023753">
    <property type="entry name" value="FAD/NAD-binding_dom"/>
</dbReference>
<sequence>MTTENSNDTEKKTCPITDILENMRAQLHTEGQLSASIRPVAARVTRIITEVTLGRGNASLKELAGAVSELESVAPELAGSIAASLKKDKTEWENHIARNTCSAGTCFLPRSAPCQVACPAHIDIPSMMAHVGHGDFSKSLEVLSKDTPLPDSCGLVCPAPCEYECVQNTVSGEPVFIRPMKHVAARCAEIRPELKKAAPTGKKIAIVGCGPAGLTAAYYLAQKGHSVEIFDEREHPGGVMRYGIPNYRLPDYKLYAEIDVIKNLGVKIHLGYTVRQAREFQDKGYDATLLATGMQNSKRLGVPGDDQDFVIGGMDFLSAVRSGKNPRVGPHVIVIGGGNAAIDVAMTAFRQGATKVQMWYRRNRKQMPANPHEVELALAEGVELVEFWAPTRIFPDKRIEFERSRYAPDAKTTPPVTVRADQIFAGIGQEADLGWLDGTKIETKWGNIVCDPVTLQTGEPGIFAGGDIAHGASTVVAAIGSGKRAAESIHSWLMGIPADFESLEPKRRDEVPFLPSTPQQRTSSDRAHIEENDPLTRRVSHDFMQKDWDEKVAAVEAERCLRCDICIGCGLCELACMEVGAEALKMVETKGGRMVFKDFTTPAEKCIGCGACTSVCPTGAIIVEDRDGFRITEITGTIVRKQPLQVCSCCGETFSASARQYYKTRDTLGKKVLEEMLCPACARIQSAKSMKEMQWMAQLF</sequence>
<accession>A0ABY7JH46</accession>
<organism evidence="16 17">
    <name type="scientific">Oxalobacter aliiformigenes</name>
    <dbReference type="NCBI Taxonomy" id="2946593"/>
    <lineage>
        <taxon>Bacteria</taxon>
        <taxon>Pseudomonadati</taxon>
        <taxon>Pseudomonadota</taxon>
        <taxon>Betaproteobacteria</taxon>
        <taxon>Burkholderiales</taxon>
        <taxon>Oxalobacteraceae</taxon>
        <taxon>Oxalobacter</taxon>
    </lineage>
</organism>
<evidence type="ECO:0000256" key="5">
    <source>
        <dbReference type="ARBA" id="ARBA00023002"/>
    </source>
</evidence>
<evidence type="ECO:0000313" key="16">
    <source>
        <dbReference type="EMBL" id="WAV96936.1"/>
    </source>
</evidence>
<comment type="catalytic activity">
    <reaction evidence="11">
        <text>5,6-dihydrouracil + NAD(+) = uracil + NADH + H(+)</text>
        <dbReference type="Rhea" id="RHEA:20189"/>
        <dbReference type="ChEBI" id="CHEBI:15378"/>
        <dbReference type="ChEBI" id="CHEBI:15901"/>
        <dbReference type="ChEBI" id="CHEBI:17568"/>
        <dbReference type="ChEBI" id="CHEBI:57540"/>
        <dbReference type="ChEBI" id="CHEBI:57945"/>
        <dbReference type="EC" id="1.3.1.1"/>
    </reaction>
</comment>
<evidence type="ECO:0000256" key="1">
    <source>
        <dbReference type="ARBA" id="ARBA00001917"/>
    </source>
</evidence>
<name>A0ABY7JH46_9BURK</name>
<proteinExistence type="predicted"/>
<comment type="function">
    <text evidence="12">Involved in pyrimidine base degradation. Catalyzes physiologically the reduction of uracil to 5,6-dihydrouracil (DHU) by using NADH as a specific cosubstrate. It also catalyzes the reverse reaction and the reduction of thymine to 5,6-dihydrothymine (DHT).</text>
</comment>
<dbReference type="PRINTS" id="PR00469">
    <property type="entry name" value="PNDRDTASEII"/>
</dbReference>
<evidence type="ECO:0000259" key="15">
    <source>
        <dbReference type="PROSITE" id="PS51379"/>
    </source>
</evidence>
<keyword evidence="6" id="KW-0408">Iron</keyword>
<evidence type="ECO:0000256" key="2">
    <source>
        <dbReference type="ARBA" id="ARBA00022630"/>
    </source>
</evidence>
<dbReference type="EMBL" id="CP098248">
    <property type="protein sequence ID" value="WAV96936.1"/>
    <property type="molecule type" value="Genomic_DNA"/>
</dbReference>
<evidence type="ECO:0000313" key="17">
    <source>
        <dbReference type="Proteomes" id="UP001164794"/>
    </source>
</evidence>
<dbReference type="EC" id="1.3.1.1" evidence="14"/>
<feature type="domain" description="4Fe-4S ferredoxin-type" evidence="15">
    <location>
        <begin position="596"/>
        <end position="626"/>
    </location>
</feature>
<dbReference type="SUPFAM" id="SSF54862">
    <property type="entry name" value="4Fe-4S ferredoxins"/>
    <property type="match status" value="1"/>
</dbReference>
<dbReference type="Pfam" id="PF14691">
    <property type="entry name" value="Fer4_20"/>
    <property type="match status" value="1"/>
</dbReference>
<keyword evidence="7" id="KW-0411">Iron-sulfur</keyword>
<evidence type="ECO:0000256" key="9">
    <source>
        <dbReference type="ARBA" id="ARBA00032722"/>
    </source>
</evidence>
<dbReference type="InterPro" id="IPR028261">
    <property type="entry name" value="DPD_II"/>
</dbReference>
<dbReference type="Pfam" id="PF07992">
    <property type="entry name" value="Pyr_redox_2"/>
    <property type="match status" value="1"/>
</dbReference>
<keyword evidence="4" id="KW-0479">Metal-binding</keyword>
<dbReference type="PROSITE" id="PS51379">
    <property type="entry name" value="4FE4S_FER_2"/>
    <property type="match status" value="2"/>
</dbReference>
<reference evidence="16" key="1">
    <citation type="journal article" date="2022" name="Front. Microbiol.">
        <title>New perspectives on an old grouping: The genomic and phenotypic variability of Oxalobacter formigenes and the implications for calcium oxalate stone prevention.</title>
        <authorList>
            <person name="Chmiel J.A."/>
            <person name="Carr C."/>
            <person name="Stuivenberg G.A."/>
            <person name="Venema R."/>
            <person name="Chanyi R.M."/>
            <person name="Al K.F."/>
            <person name="Giguere D."/>
            <person name="Say H."/>
            <person name="Akouris P.P."/>
            <person name="Dominguez Romero S.A."/>
            <person name="Kwong A."/>
            <person name="Tai V."/>
            <person name="Koval S.F."/>
            <person name="Razvi H."/>
            <person name="Bjazevic J."/>
            <person name="Burton J.P."/>
        </authorList>
    </citation>
    <scope>NUCLEOTIDE SEQUENCE</scope>
    <source>
        <strain evidence="16">HOxNP-1</strain>
    </source>
</reference>
<comment type="catalytic activity">
    <reaction evidence="10">
        <text>5,6-dihydrothymine + NAD(+) = thymine + NADH + H(+)</text>
        <dbReference type="Rhea" id="RHEA:28791"/>
        <dbReference type="ChEBI" id="CHEBI:15378"/>
        <dbReference type="ChEBI" id="CHEBI:17821"/>
        <dbReference type="ChEBI" id="CHEBI:27468"/>
        <dbReference type="ChEBI" id="CHEBI:57540"/>
        <dbReference type="ChEBI" id="CHEBI:57945"/>
        <dbReference type="EC" id="1.3.1.1"/>
    </reaction>
</comment>
<dbReference type="Pfam" id="PF12838">
    <property type="entry name" value="Fer4_7"/>
    <property type="match status" value="1"/>
</dbReference>
<evidence type="ECO:0000256" key="8">
    <source>
        <dbReference type="ARBA" id="ARBA00030119"/>
    </source>
</evidence>
<keyword evidence="3" id="KW-0288">FMN</keyword>
<dbReference type="PANTHER" id="PTHR43073">
    <property type="entry name" value="DIHYDROPYRIMIDINE DEHYDROGENASE [NADP(+)]"/>
    <property type="match status" value="1"/>
</dbReference>
<evidence type="ECO:0000256" key="4">
    <source>
        <dbReference type="ARBA" id="ARBA00022723"/>
    </source>
</evidence>
<evidence type="ECO:0000256" key="3">
    <source>
        <dbReference type="ARBA" id="ARBA00022643"/>
    </source>
</evidence>
<dbReference type="RefSeq" id="WP_269264415.1">
    <property type="nucleotide sequence ID" value="NZ_CP098248.1"/>
</dbReference>
<evidence type="ECO:0000256" key="12">
    <source>
        <dbReference type="ARBA" id="ARBA00049578"/>
    </source>
</evidence>
<dbReference type="InterPro" id="IPR017900">
    <property type="entry name" value="4Fe4S_Fe_S_CS"/>
</dbReference>
<dbReference type="PRINTS" id="PR00368">
    <property type="entry name" value="FADPNR"/>
</dbReference>
<feature type="domain" description="4Fe-4S ferredoxin-type" evidence="15">
    <location>
        <begin position="557"/>
        <end position="589"/>
    </location>
</feature>
<dbReference type="Gene3D" id="3.50.50.60">
    <property type="entry name" value="FAD/NAD(P)-binding domain"/>
    <property type="match status" value="2"/>
</dbReference>
<gene>
    <name evidence="16" type="ORF">NB645_09060</name>
</gene>
<evidence type="ECO:0000256" key="11">
    <source>
        <dbReference type="ARBA" id="ARBA00048792"/>
    </source>
</evidence>
<dbReference type="SUPFAM" id="SSF51971">
    <property type="entry name" value="Nucleotide-binding domain"/>
    <property type="match status" value="2"/>
</dbReference>
<dbReference type="Gene3D" id="1.10.1060.10">
    <property type="entry name" value="Alpha-helical ferredoxin"/>
    <property type="match status" value="1"/>
</dbReference>
<protein>
    <recommendedName>
        <fullName evidence="14">dihydrouracil dehydrogenase (NAD(+))</fullName>
        <ecNumber evidence="14">1.3.1.1</ecNumber>
    </recommendedName>
    <alternativeName>
        <fullName evidence="9">Dihydrothymine dehydrogenase</fullName>
    </alternativeName>
    <alternativeName>
        <fullName evidence="8">Dihydrouracil dehydrogenase</fullName>
    </alternativeName>
</protein>
<evidence type="ECO:0000256" key="10">
    <source>
        <dbReference type="ARBA" id="ARBA00047685"/>
    </source>
</evidence>
<evidence type="ECO:0000256" key="13">
    <source>
        <dbReference type="ARBA" id="ARBA00049714"/>
    </source>
</evidence>
<evidence type="ECO:0000256" key="6">
    <source>
        <dbReference type="ARBA" id="ARBA00023004"/>
    </source>
</evidence>
<dbReference type="InterPro" id="IPR009051">
    <property type="entry name" value="Helical_ferredxn"/>
</dbReference>